<dbReference type="OrthoDB" id="9862362at2"/>
<dbReference type="RefSeq" id="WP_141654714.1">
    <property type="nucleotide sequence ID" value="NZ_JUFX02000039.1"/>
</dbReference>
<dbReference type="EMBL" id="JUFX02000039">
    <property type="protein sequence ID" value="KPH88359.1"/>
    <property type="molecule type" value="Genomic_DNA"/>
</dbReference>
<name>A0A0N1FAY7_9PROT</name>
<accession>A0A0N1FAY7</accession>
<organism evidence="1 2">
    <name type="scientific">Komagataeibacter intermedius AF2</name>
    <dbReference type="NCBI Taxonomy" id="1458464"/>
    <lineage>
        <taxon>Bacteria</taxon>
        <taxon>Pseudomonadati</taxon>
        <taxon>Pseudomonadota</taxon>
        <taxon>Alphaproteobacteria</taxon>
        <taxon>Acetobacterales</taxon>
        <taxon>Acetobacteraceae</taxon>
        <taxon>Komagataeibacter</taxon>
    </lineage>
</organism>
<gene>
    <name evidence="1" type="ORF">GLUCOINTEAF2_0203848</name>
</gene>
<reference evidence="1 2" key="1">
    <citation type="submission" date="2015-07" db="EMBL/GenBank/DDBJ databases">
        <title>Draft Genome Sequence of Komagataeibacter intermedius Strain AF2, Isolated from Kombucha Tea.</title>
        <authorList>
            <person name="Santos R.A."/>
            <person name="Berretta A.A."/>
            <person name="Barud H.S."/>
            <person name="Ribeiro S.J."/>
            <person name="Gonzalez-Garcia L.N."/>
            <person name="Zucchi T.D."/>
            <person name="Goldman G.H."/>
            <person name="Riano-Pachon D.M."/>
        </authorList>
    </citation>
    <scope>NUCLEOTIDE SEQUENCE [LARGE SCALE GENOMIC DNA]</scope>
    <source>
        <strain evidence="1 2">AF2</strain>
    </source>
</reference>
<evidence type="ECO:0000313" key="2">
    <source>
        <dbReference type="Proteomes" id="UP000031553"/>
    </source>
</evidence>
<dbReference type="Proteomes" id="UP000031553">
    <property type="component" value="Unassembled WGS sequence"/>
</dbReference>
<dbReference type="AlphaFoldDB" id="A0A0N1FAY7"/>
<comment type="caution">
    <text evidence="1">The sequence shown here is derived from an EMBL/GenBank/DDBJ whole genome shotgun (WGS) entry which is preliminary data.</text>
</comment>
<proteinExistence type="predicted"/>
<sequence length="128" mass="14176">MAINLRRILARIDEMGVEAAVTKLNSYDVSGPSSEEFFGASCVQTLDAAIQADEAEEKSDSRCTYEQVSYSHRVHIAGSPFENMDHAFTILNNSFDTGVNKPVSILTMSEFCNDNLDCFDPEYYSKAA</sequence>
<protein>
    <submittedName>
        <fullName evidence="1">Uncharacterized protein</fullName>
    </submittedName>
</protein>
<evidence type="ECO:0000313" key="1">
    <source>
        <dbReference type="EMBL" id="KPH88359.1"/>
    </source>
</evidence>